<dbReference type="EMBL" id="JALPRY010000028">
    <property type="protein sequence ID" value="MCK8782442.1"/>
    <property type="molecule type" value="Genomic_DNA"/>
</dbReference>
<sequence>MDSEGYSVKRSTSGELDLVPDINSGSLSRCGVTAARSREFRGKSLRPLLIVEAANPEWTSVPLVGWNLARAISSRTNALIVTQARNRGAFLRAGLVPDRDFLIVDNERVAGALHRLSEFVRGGTNKGWTAVTALASLAYYSFEWEVWRLLRERLIDGEFDLVHRITPLSPTSQSWLAPRLKRLGIPFVLGPLNGGLPWPENFLEVRGKEKDRLSMVRGAFSLMPYYSATRRHAAALIAGSRFTMSEFPQECEDRAFLIPENAADPDRFPFQQRDFDGRNLSVAFVGRLVPYKGADMLIEAVARYMGPLKIDVLIIGDGPQREELERQVQARGLQGKVRFAGWVEQKDLAAAVSECQVLASSSVREFGGGAVLEAMCLGLVPIVADYGGPAELIDATSGIAVPFKDRETLIDGFAKAFETLERHPARIAALSAGAGARVRQKYTWNKKASEIVDIYAWVLGGASACRSTTLSFGKGH</sequence>
<evidence type="ECO:0000313" key="4">
    <source>
        <dbReference type="EMBL" id="MCK8782442.1"/>
    </source>
</evidence>
<dbReference type="SUPFAM" id="SSF53756">
    <property type="entry name" value="UDP-Glycosyltransferase/glycogen phosphorylase"/>
    <property type="match status" value="1"/>
</dbReference>
<comment type="caution">
    <text evidence="4">The sequence shown here is derived from an EMBL/GenBank/DDBJ whole genome shotgun (WGS) entry which is preliminary data.</text>
</comment>
<gene>
    <name evidence="4" type="ORF">M0654_20915</name>
</gene>
<dbReference type="RefSeq" id="WP_248684735.1">
    <property type="nucleotide sequence ID" value="NZ_JALPRY010000028.1"/>
</dbReference>
<keyword evidence="2" id="KW-0808">Transferase</keyword>
<evidence type="ECO:0000256" key="1">
    <source>
        <dbReference type="ARBA" id="ARBA00022676"/>
    </source>
</evidence>
<evidence type="ECO:0000256" key="2">
    <source>
        <dbReference type="ARBA" id="ARBA00022679"/>
    </source>
</evidence>
<feature type="domain" description="Glycosyl transferase family 1" evidence="3">
    <location>
        <begin position="271"/>
        <end position="418"/>
    </location>
</feature>
<protein>
    <submittedName>
        <fullName evidence="4">Glycosyltransferase</fullName>
    </submittedName>
</protein>
<name>A0ABT0IX29_9HYPH</name>
<dbReference type="Gene3D" id="3.40.50.2000">
    <property type="entry name" value="Glycogen Phosphorylase B"/>
    <property type="match status" value="2"/>
</dbReference>
<proteinExistence type="predicted"/>
<keyword evidence="5" id="KW-1185">Reference proteome</keyword>
<dbReference type="PANTHER" id="PTHR12526">
    <property type="entry name" value="GLYCOSYLTRANSFERASE"/>
    <property type="match status" value="1"/>
</dbReference>
<keyword evidence="1" id="KW-0328">Glycosyltransferase</keyword>
<accession>A0ABT0IX29</accession>
<dbReference type="InterPro" id="IPR001296">
    <property type="entry name" value="Glyco_trans_1"/>
</dbReference>
<reference evidence="4 5" key="1">
    <citation type="submission" date="2022-04" db="EMBL/GenBank/DDBJ databases">
        <title>Rhizobium coralii sp. nov., isolated from coral Turbinaria peltata.</title>
        <authorList>
            <person name="Sun H."/>
        </authorList>
    </citation>
    <scope>NUCLEOTIDE SEQUENCE [LARGE SCALE GENOMIC DNA]</scope>
    <source>
        <strain evidence="4 5">NTR19</strain>
    </source>
</reference>
<dbReference type="CDD" id="cd03801">
    <property type="entry name" value="GT4_PimA-like"/>
    <property type="match status" value="1"/>
</dbReference>
<evidence type="ECO:0000313" key="5">
    <source>
        <dbReference type="Proteomes" id="UP001202827"/>
    </source>
</evidence>
<dbReference type="PANTHER" id="PTHR12526:SF510">
    <property type="entry name" value="D-INOSITOL 3-PHOSPHATE GLYCOSYLTRANSFERASE"/>
    <property type="match status" value="1"/>
</dbReference>
<dbReference type="Pfam" id="PF00534">
    <property type="entry name" value="Glycos_transf_1"/>
    <property type="match status" value="1"/>
</dbReference>
<dbReference type="Proteomes" id="UP001202827">
    <property type="component" value="Unassembled WGS sequence"/>
</dbReference>
<organism evidence="4 5">
    <name type="scientific">Neorhizobium turbinariae</name>
    <dbReference type="NCBI Taxonomy" id="2937795"/>
    <lineage>
        <taxon>Bacteria</taxon>
        <taxon>Pseudomonadati</taxon>
        <taxon>Pseudomonadota</taxon>
        <taxon>Alphaproteobacteria</taxon>
        <taxon>Hyphomicrobiales</taxon>
        <taxon>Rhizobiaceae</taxon>
        <taxon>Rhizobium/Agrobacterium group</taxon>
        <taxon>Neorhizobium</taxon>
    </lineage>
</organism>
<evidence type="ECO:0000259" key="3">
    <source>
        <dbReference type="Pfam" id="PF00534"/>
    </source>
</evidence>